<evidence type="ECO:0000256" key="2">
    <source>
        <dbReference type="SAM" id="SignalP"/>
    </source>
</evidence>
<protein>
    <submittedName>
        <fullName evidence="3">Tetratricopeptide repeat protein</fullName>
    </submittedName>
</protein>
<keyword evidence="1" id="KW-0802">TPR repeat</keyword>
<evidence type="ECO:0000313" key="3">
    <source>
        <dbReference type="EMBL" id="MDY0883981.1"/>
    </source>
</evidence>
<sequence>MKMPFQQVILSLALVAALPVTAAFAMGSDSTPSNSQADRYKQAKELVDDKEYAEAIPLLRKTIEEKGPSADALNLLGYSYRKSGNQQKGLDYYLQALKLEPNHLGANEYLGELYLEMNDLPKAQERLRVLKSACGDCEEYEDLEEAVADYKKAHGQS</sequence>
<comment type="caution">
    <text evidence="3">The sequence shown here is derived from an EMBL/GenBank/DDBJ whole genome shotgun (WGS) entry which is preliminary data.</text>
</comment>
<dbReference type="PROSITE" id="PS50293">
    <property type="entry name" value="TPR_REGION"/>
    <property type="match status" value="1"/>
</dbReference>
<reference evidence="3 4" key="1">
    <citation type="journal article" date="2016" name="Antonie Van Leeuwenhoek">
        <title>Dongia soli sp. nov., isolated from soil from Dokdo, Korea.</title>
        <authorList>
            <person name="Kim D.U."/>
            <person name="Lee H."/>
            <person name="Kim H."/>
            <person name="Kim S.G."/>
            <person name="Ka J.O."/>
        </authorList>
    </citation>
    <scope>NUCLEOTIDE SEQUENCE [LARGE SCALE GENOMIC DNA]</scope>
    <source>
        <strain evidence="3 4">D78</strain>
    </source>
</reference>
<proteinExistence type="predicted"/>
<evidence type="ECO:0000256" key="1">
    <source>
        <dbReference type="PROSITE-ProRule" id="PRU00339"/>
    </source>
</evidence>
<gene>
    <name evidence="3" type="ORF">SMD27_14105</name>
</gene>
<keyword evidence="4" id="KW-1185">Reference proteome</keyword>
<keyword evidence="2" id="KW-0732">Signal</keyword>
<evidence type="ECO:0000313" key="4">
    <source>
        <dbReference type="Proteomes" id="UP001279642"/>
    </source>
</evidence>
<name>A0ABU5EC94_9PROT</name>
<organism evidence="3 4">
    <name type="scientific">Dongia soli</name>
    <dbReference type="NCBI Taxonomy" id="600628"/>
    <lineage>
        <taxon>Bacteria</taxon>
        <taxon>Pseudomonadati</taxon>
        <taxon>Pseudomonadota</taxon>
        <taxon>Alphaproteobacteria</taxon>
        <taxon>Rhodospirillales</taxon>
        <taxon>Dongiaceae</taxon>
        <taxon>Dongia</taxon>
    </lineage>
</organism>
<dbReference type="RefSeq" id="WP_320509042.1">
    <property type="nucleotide sequence ID" value="NZ_JAXCLW010000003.1"/>
</dbReference>
<feature type="repeat" description="TPR" evidence="1">
    <location>
        <begin position="70"/>
        <end position="103"/>
    </location>
</feature>
<dbReference type="SUPFAM" id="SSF48452">
    <property type="entry name" value="TPR-like"/>
    <property type="match status" value="1"/>
</dbReference>
<dbReference type="Pfam" id="PF00515">
    <property type="entry name" value="TPR_1"/>
    <property type="match status" value="1"/>
</dbReference>
<feature type="chain" id="PRO_5045490210" evidence="2">
    <location>
        <begin position="26"/>
        <end position="157"/>
    </location>
</feature>
<dbReference type="Proteomes" id="UP001279642">
    <property type="component" value="Unassembled WGS sequence"/>
</dbReference>
<accession>A0ABU5EC94</accession>
<feature type="signal peptide" evidence="2">
    <location>
        <begin position="1"/>
        <end position="25"/>
    </location>
</feature>
<dbReference type="InterPro" id="IPR019734">
    <property type="entry name" value="TPR_rpt"/>
</dbReference>
<dbReference type="EMBL" id="JAXCLW010000003">
    <property type="protein sequence ID" value="MDY0883981.1"/>
    <property type="molecule type" value="Genomic_DNA"/>
</dbReference>
<dbReference type="InterPro" id="IPR011990">
    <property type="entry name" value="TPR-like_helical_dom_sf"/>
</dbReference>
<dbReference type="SMART" id="SM00028">
    <property type="entry name" value="TPR"/>
    <property type="match status" value="1"/>
</dbReference>
<dbReference type="Gene3D" id="1.25.40.10">
    <property type="entry name" value="Tetratricopeptide repeat domain"/>
    <property type="match status" value="1"/>
</dbReference>
<dbReference type="PROSITE" id="PS50005">
    <property type="entry name" value="TPR"/>
    <property type="match status" value="1"/>
</dbReference>